<evidence type="ECO:0000256" key="1">
    <source>
        <dbReference type="ARBA" id="ARBA00008520"/>
    </source>
</evidence>
<dbReference type="PANTHER" id="PTHR43649">
    <property type="entry name" value="ARABINOSE-BINDING PROTEIN-RELATED"/>
    <property type="match status" value="1"/>
</dbReference>
<gene>
    <name evidence="4" type="ORF">GF339_11260</name>
</gene>
<dbReference type="EMBL" id="WJJP01000364">
    <property type="protein sequence ID" value="MBD3325155.1"/>
    <property type="molecule type" value="Genomic_DNA"/>
</dbReference>
<dbReference type="InterPro" id="IPR050490">
    <property type="entry name" value="Bact_solute-bd_prot1"/>
</dbReference>
<evidence type="ECO:0000256" key="3">
    <source>
        <dbReference type="ARBA" id="ARBA00022729"/>
    </source>
</evidence>
<evidence type="ECO:0000313" key="5">
    <source>
        <dbReference type="Proteomes" id="UP000649604"/>
    </source>
</evidence>
<dbReference type="PANTHER" id="PTHR43649:SF34">
    <property type="entry name" value="ABC TRANSPORTER PERIPLASMIC-BINDING PROTEIN YCJN-RELATED"/>
    <property type="match status" value="1"/>
</dbReference>
<dbReference type="InterPro" id="IPR006059">
    <property type="entry name" value="SBP"/>
</dbReference>
<dbReference type="Pfam" id="PF13416">
    <property type="entry name" value="SBP_bac_8"/>
    <property type="match status" value="1"/>
</dbReference>
<dbReference type="SUPFAM" id="SSF53850">
    <property type="entry name" value="Periplasmic binding protein-like II"/>
    <property type="match status" value="1"/>
</dbReference>
<comment type="caution">
    <text evidence="4">The sequence shown here is derived from an EMBL/GenBank/DDBJ whole genome shotgun (WGS) entry which is preliminary data.</text>
</comment>
<reference evidence="4" key="1">
    <citation type="submission" date="2019-11" db="EMBL/GenBank/DDBJ databases">
        <title>Microbial mats filling the niche in hypersaline microbial mats.</title>
        <authorList>
            <person name="Wong H.L."/>
            <person name="Macleod F.I."/>
            <person name="White R.A. III"/>
            <person name="Burns B.P."/>
        </authorList>
    </citation>
    <scope>NUCLEOTIDE SEQUENCE</scope>
    <source>
        <strain evidence="4">Rbin_158</strain>
    </source>
</reference>
<evidence type="ECO:0000256" key="2">
    <source>
        <dbReference type="ARBA" id="ARBA00022448"/>
    </source>
</evidence>
<sequence>MMDNENGGIIMNTKRWGVIVFVVFALTVGVSALSMAQDKPFEGVEINIGVLGAGQKGAISGGLYQWREEWEEMTGAKLNIIEVPIAQIREKIMTDLYTGAGGFDGFDGPVWLMGDLVKGDFLVPIEDWMDDPRFPQWDPEDVVEPQRPIHFWKGTRYLASNDYDCHTLIYRKDILTDPKWQEAFEQEKGYAYSVPPRTWEELADVAEFFNGKDWNGDGEPDHGISQSWKKGEQAMWHFFSLASSYMIVPGAEGGNVTDASNAYWFDPEDMRPLINEPGYVRAMEMAVRLYKAGSPAQAGWGLGEMWGDFLAGKAIFNYGYGDHGALVQEEDRSTVKGKIGCSILPGTKEVWNAETNEWVQMDDPNFVVNTIGPSWSFFIFKQTPNPEAVYHLAAFHAQPHIHFWNVTHGFTGINMGTYTEFFEEHGGEATVESWVESGWDEGDAIEYEKAFYENYFMGNVWLPNLRIPGTFQYVDALDEHLQAAITGQLSPQEALERCAQDWEDITNQLGREDQLRFFREDVGYTE</sequence>
<organism evidence="4 5">
    <name type="scientific">candidate division KSB3 bacterium</name>
    <dbReference type="NCBI Taxonomy" id="2044937"/>
    <lineage>
        <taxon>Bacteria</taxon>
        <taxon>candidate division KSB3</taxon>
    </lineage>
</organism>
<dbReference type="Gene3D" id="3.40.190.10">
    <property type="entry name" value="Periplasmic binding protein-like II"/>
    <property type="match status" value="1"/>
</dbReference>
<proteinExistence type="inferred from homology"/>
<keyword evidence="3" id="KW-0732">Signal</keyword>
<accession>A0A9D5Q5Z4</accession>
<dbReference type="Proteomes" id="UP000649604">
    <property type="component" value="Unassembled WGS sequence"/>
</dbReference>
<name>A0A9D5Q5Z4_9BACT</name>
<comment type="similarity">
    <text evidence="1">Belongs to the bacterial solute-binding protein 1 family.</text>
</comment>
<dbReference type="AlphaFoldDB" id="A0A9D5Q5Z4"/>
<protein>
    <submittedName>
        <fullName evidence="4">Extracellular solute-binding protein</fullName>
    </submittedName>
</protein>
<keyword evidence="2" id="KW-0813">Transport</keyword>
<evidence type="ECO:0000313" key="4">
    <source>
        <dbReference type="EMBL" id="MBD3325155.1"/>
    </source>
</evidence>